<dbReference type="GO" id="GO:0042601">
    <property type="term" value="C:endospore-forming forespore"/>
    <property type="evidence" value="ECO:0007669"/>
    <property type="project" value="InterPro"/>
</dbReference>
<evidence type="ECO:0000313" key="4">
    <source>
        <dbReference type="EMBL" id="AEJ43044.1"/>
    </source>
</evidence>
<dbReference type="AlphaFoldDB" id="F8IGE8"/>
<dbReference type="Proteomes" id="UP000000292">
    <property type="component" value="Chromosome"/>
</dbReference>
<dbReference type="HAMAP" id="MF_00667">
    <property type="entry name" value="SspH"/>
    <property type="match status" value="1"/>
</dbReference>
<dbReference type="GO" id="GO:0030436">
    <property type="term" value="P:asexual sporulation"/>
    <property type="evidence" value="ECO:0007669"/>
    <property type="project" value="InterPro"/>
</dbReference>
<dbReference type="EMBL" id="CP002902">
    <property type="protein sequence ID" value="AEJ43044.1"/>
    <property type="molecule type" value="Genomic_DNA"/>
</dbReference>
<keyword evidence="3" id="KW-0749">Sporulation</keyword>
<evidence type="ECO:0000256" key="3">
    <source>
        <dbReference type="ARBA" id="ARBA00022969"/>
    </source>
</evidence>
<dbReference type="InterPro" id="IPR012610">
    <property type="entry name" value="SASP_SspH"/>
</dbReference>
<dbReference type="STRING" id="1048834.TC41_1095"/>
<accession>F8IGE8</accession>
<reference evidence="5" key="2">
    <citation type="submission" date="2011-06" db="EMBL/GenBank/DDBJ databases">
        <title>The complete genome sequence of Alicyclobacillus acidocaldarius sp. Tc-4-1.</title>
        <authorList>
            <person name="Chen Y."/>
            <person name="He Y."/>
            <person name="Dong Z."/>
            <person name="Hu S."/>
        </authorList>
    </citation>
    <scope>NUCLEOTIDE SEQUENCE [LARGE SCALE GENOMIC DNA]</scope>
    <source>
        <strain evidence="5">Tc-4-1</strain>
    </source>
</reference>
<proteinExistence type="inferred from homology"/>
<dbReference type="Pfam" id="PF08141">
    <property type="entry name" value="SspH"/>
    <property type="match status" value="1"/>
</dbReference>
<gene>
    <name evidence="4" type="ordered locus">TC41_1095</name>
</gene>
<reference evidence="4 5" key="1">
    <citation type="journal article" date="2011" name="J. Bacteriol.">
        <title>Complete Genome Sequence of Alicyclobacillus acidocaldarius Strain Tc-4-1.</title>
        <authorList>
            <person name="Chen Y."/>
            <person name="He Y."/>
            <person name="Zhang B."/>
            <person name="Yang J."/>
            <person name="Li W."/>
            <person name="Dong Z."/>
            <person name="Hu S."/>
        </authorList>
    </citation>
    <scope>NUCLEOTIDE SEQUENCE [LARGE SCALE GENOMIC DNA]</scope>
    <source>
        <strain evidence="4 5">Tc-4-1</strain>
    </source>
</reference>
<evidence type="ECO:0000256" key="2">
    <source>
        <dbReference type="ARBA" id="ARBA00006573"/>
    </source>
</evidence>
<evidence type="ECO:0000313" key="5">
    <source>
        <dbReference type="Proteomes" id="UP000000292"/>
    </source>
</evidence>
<comment type="similarity">
    <text evidence="2">Belongs to the SspH family.</text>
</comment>
<dbReference type="PATRIC" id="fig|1048834.4.peg.1041"/>
<evidence type="ECO:0000256" key="1">
    <source>
        <dbReference type="ARBA" id="ARBA00004288"/>
    </source>
</evidence>
<dbReference type="KEGG" id="aad:TC41_1095"/>
<dbReference type="GO" id="GO:0030435">
    <property type="term" value="P:sporulation resulting in formation of a cellular spore"/>
    <property type="evidence" value="ECO:0007669"/>
    <property type="project" value="UniProtKB-KW"/>
</dbReference>
<sequence>MFLAAWGNLKGDHEEVSDMDLQRAKEIASSPVMAHVTHEGHQVYIQSVDEETQKARVYHLKNPDHRYEVHVRDLTEQHVVH</sequence>
<organism evidence="4 5">
    <name type="scientific">Alicyclobacillus acidocaldarius (strain Tc-4-1)</name>
    <name type="common">Bacillus acidocaldarius</name>
    <dbReference type="NCBI Taxonomy" id="1048834"/>
    <lineage>
        <taxon>Bacteria</taxon>
        <taxon>Bacillati</taxon>
        <taxon>Bacillota</taxon>
        <taxon>Bacilli</taxon>
        <taxon>Bacillales</taxon>
        <taxon>Alicyclobacillaceae</taxon>
        <taxon>Alicyclobacillus</taxon>
    </lineage>
</organism>
<dbReference type="eggNOG" id="ENOG5033IGP">
    <property type="taxonomic scope" value="Bacteria"/>
</dbReference>
<protein>
    <submittedName>
        <fullName evidence="4">Small acid-soluble spore protein, H-type</fullName>
    </submittedName>
</protein>
<comment type="subcellular location">
    <subcellularLocation>
        <location evidence="1">Spore core</location>
    </subcellularLocation>
</comment>
<name>F8IGE8_ALIAT</name>
<dbReference type="NCBIfam" id="TIGR02861">
    <property type="entry name" value="SASP_H"/>
    <property type="match status" value="1"/>
</dbReference>
<dbReference type="HOGENOM" id="CLU_191960_2_1_9"/>